<proteinExistence type="predicted"/>
<dbReference type="PANTHER" id="PTHR44899">
    <property type="entry name" value="CAMK FAMILY PROTEIN KINASE"/>
    <property type="match status" value="1"/>
</dbReference>
<evidence type="ECO:0000256" key="7">
    <source>
        <dbReference type="ARBA" id="ARBA00047899"/>
    </source>
</evidence>
<evidence type="ECO:0000313" key="12">
    <source>
        <dbReference type="Proteomes" id="UP001642409"/>
    </source>
</evidence>
<keyword evidence="12" id="KW-1185">Reference proteome</keyword>
<feature type="domain" description="Protein kinase" evidence="9">
    <location>
        <begin position="7"/>
        <end position="268"/>
    </location>
</feature>
<evidence type="ECO:0000256" key="6">
    <source>
        <dbReference type="ARBA" id="ARBA00022840"/>
    </source>
</evidence>
<gene>
    <name evidence="10" type="ORF">HINF_LOCUS12579</name>
    <name evidence="11" type="ORF">HINF_LOCUS73075</name>
</gene>
<organism evidence="10">
    <name type="scientific">Hexamita inflata</name>
    <dbReference type="NCBI Taxonomy" id="28002"/>
    <lineage>
        <taxon>Eukaryota</taxon>
        <taxon>Metamonada</taxon>
        <taxon>Diplomonadida</taxon>
        <taxon>Hexamitidae</taxon>
        <taxon>Hexamitinae</taxon>
        <taxon>Hexamita</taxon>
    </lineage>
</organism>
<evidence type="ECO:0000313" key="11">
    <source>
        <dbReference type="EMBL" id="CAL6105047.1"/>
    </source>
</evidence>
<dbReference type="InterPro" id="IPR051131">
    <property type="entry name" value="NEK_Ser/Thr_kinase_NIMA"/>
</dbReference>
<dbReference type="InterPro" id="IPR020635">
    <property type="entry name" value="Tyr_kinase_cat_dom"/>
</dbReference>
<reference evidence="10" key="1">
    <citation type="submission" date="2023-06" db="EMBL/GenBank/DDBJ databases">
        <authorList>
            <person name="Kurt Z."/>
        </authorList>
    </citation>
    <scope>NUCLEOTIDE SEQUENCE</scope>
</reference>
<dbReference type="InterPro" id="IPR008266">
    <property type="entry name" value="Tyr_kinase_AS"/>
</dbReference>
<dbReference type="AlphaFoldDB" id="A0AA86NTN4"/>
<dbReference type="Pfam" id="PF00069">
    <property type="entry name" value="Pkinase"/>
    <property type="match status" value="1"/>
</dbReference>
<dbReference type="SUPFAM" id="SSF56112">
    <property type="entry name" value="Protein kinase-like (PK-like)"/>
    <property type="match status" value="1"/>
</dbReference>
<dbReference type="SMART" id="SM00219">
    <property type="entry name" value="TyrKc"/>
    <property type="match status" value="1"/>
</dbReference>
<accession>A0AA86NTN4</accession>
<evidence type="ECO:0000256" key="4">
    <source>
        <dbReference type="ARBA" id="ARBA00022741"/>
    </source>
</evidence>
<sequence length="290" mass="33784">MSSIDAYQFVEKISMDECSESLLYCDKQTNIKYIVIKIRLHYESQNQNNWAFREVELLSKLSHNNIIKIYKSFTEGQDLYIVTDYTDSGNLSQLISVRAKANDPFTETEVMFYFVQILFALKHIHDNQIIHRDLRPKNILLTKIVTGNIQRQQVKLGGFHQAKVQEQLELEQVGNPSYQSPEQLLENGYTNKSDIWNLGCVLYELCTFCLPFSGQTLYAMFTKIKQEKHKSIDSKWFSKELSAIADSLLIKDPEIRPSAKELLELPFVQKWITILAQKQMIDKELLETQQ</sequence>
<dbReference type="InterPro" id="IPR000719">
    <property type="entry name" value="Prot_kinase_dom"/>
</dbReference>
<dbReference type="GO" id="GO:0004674">
    <property type="term" value="F:protein serine/threonine kinase activity"/>
    <property type="evidence" value="ECO:0007669"/>
    <property type="project" value="UniProtKB-KW"/>
</dbReference>
<comment type="catalytic activity">
    <reaction evidence="7">
        <text>L-threonyl-[protein] + ATP = O-phospho-L-threonyl-[protein] + ADP + H(+)</text>
        <dbReference type="Rhea" id="RHEA:46608"/>
        <dbReference type="Rhea" id="RHEA-COMP:11060"/>
        <dbReference type="Rhea" id="RHEA-COMP:11605"/>
        <dbReference type="ChEBI" id="CHEBI:15378"/>
        <dbReference type="ChEBI" id="CHEBI:30013"/>
        <dbReference type="ChEBI" id="CHEBI:30616"/>
        <dbReference type="ChEBI" id="CHEBI:61977"/>
        <dbReference type="ChEBI" id="CHEBI:456216"/>
        <dbReference type="EC" id="2.7.11.1"/>
    </reaction>
</comment>
<keyword evidence="5 11" id="KW-0418">Kinase</keyword>
<evidence type="ECO:0000256" key="8">
    <source>
        <dbReference type="ARBA" id="ARBA00048679"/>
    </source>
</evidence>
<evidence type="ECO:0000259" key="9">
    <source>
        <dbReference type="PROSITE" id="PS50011"/>
    </source>
</evidence>
<evidence type="ECO:0000256" key="5">
    <source>
        <dbReference type="ARBA" id="ARBA00022777"/>
    </source>
</evidence>
<dbReference type="Proteomes" id="UP001642409">
    <property type="component" value="Unassembled WGS sequence"/>
</dbReference>
<dbReference type="GO" id="GO:0005524">
    <property type="term" value="F:ATP binding"/>
    <property type="evidence" value="ECO:0007669"/>
    <property type="project" value="UniProtKB-KW"/>
</dbReference>
<dbReference type="PROSITE" id="PS00109">
    <property type="entry name" value="PROTEIN_KINASE_TYR"/>
    <property type="match status" value="1"/>
</dbReference>
<protein>
    <recommendedName>
        <fullName evidence="1">non-specific serine/threonine protein kinase</fullName>
        <ecNumber evidence="1">2.7.11.1</ecNumber>
    </recommendedName>
</protein>
<dbReference type="PROSITE" id="PS50011">
    <property type="entry name" value="PROTEIN_KINASE_DOM"/>
    <property type="match status" value="1"/>
</dbReference>
<name>A0AA86NTN4_9EUKA</name>
<dbReference type="PANTHER" id="PTHR44899:SF3">
    <property type="entry name" value="SERINE_THREONINE-PROTEIN KINASE NEK1"/>
    <property type="match status" value="1"/>
</dbReference>
<dbReference type="Gene3D" id="3.30.200.20">
    <property type="entry name" value="Phosphorylase Kinase, domain 1"/>
    <property type="match status" value="1"/>
</dbReference>
<dbReference type="Gene3D" id="1.10.510.10">
    <property type="entry name" value="Transferase(Phosphotransferase) domain 1"/>
    <property type="match status" value="1"/>
</dbReference>
<evidence type="ECO:0000256" key="3">
    <source>
        <dbReference type="ARBA" id="ARBA00022679"/>
    </source>
</evidence>
<evidence type="ECO:0000313" key="10">
    <source>
        <dbReference type="EMBL" id="CAI9924934.1"/>
    </source>
</evidence>
<dbReference type="EMBL" id="CAXDID020000591">
    <property type="protein sequence ID" value="CAL6105047.1"/>
    <property type="molecule type" value="Genomic_DNA"/>
</dbReference>
<keyword evidence="2" id="KW-0723">Serine/threonine-protein kinase</keyword>
<reference evidence="11 12" key="2">
    <citation type="submission" date="2024-07" db="EMBL/GenBank/DDBJ databases">
        <authorList>
            <person name="Akdeniz Z."/>
        </authorList>
    </citation>
    <scope>NUCLEOTIDE SEQUENCE [LARGE SCALE GENOMIC DNA]</scope>
</reference>
<evidence type="ECO:0000256" key="1">
    <source>
        <dbReference type="ARBA" id="ARBA00012513"/>
    </source>
</evidence>
<keyword evidence="4" id="KW-0547">Nucleotide-binding</keyword>
<comment type="catalytic activity">
    <reaction evidence="8">
        <text>L-seryl-[protein] + ATP = O-phospho-L-seryl-[protein] + ADP + H(+)</text>
        <dbReference type="Rhea" id="RHEA:17989"/>
        <dbReference type="Rhea" id="RHEA-COMP:9863"/>
        <dbReference type="Rhea" id="RHEA-COMP:11604"/>
        <dbReference type="ChEBI" id="CHEBI:15378"/>
        <dbReference type="ChEBI" id="CHEBI:29999"/>
        <dbReference type="ChEBI" id="CHEBI:30616"/>
        <dbReference type="ChEBI" id="CHEBI:83421"/>
        <dbReference type="ChEBI" id="CHEBI:456216"/>
        <dbReference type="EC" id="2.7.11.1"/>
    </reaction>
</comment>
<keyword evidence="6" id="KW-0067">ATP-binding</keyword>
<dbReference type="EC" id="2.7.11.1" evidence="1"/>
<evidence type="ECO:0000256" key="2">
    <source>
        <dbReference type="ARBA" id="ARBA00022527"/>
    </source>
</evidence>
<dbReference type="InterPro" id="IPR011009">
    <property type="entry name" value="Kinase-like_dom_sf"/>
</dbReference>
<keyword evidence="3" id="KW-0808">Transferase</keyword>
<dbReference type="GO" id="GO:0004713">
    <property type="term" value="F:protein tyrosine kinase activity"/>
    <property type="evidence" value="ECO:0007669"/>
    <property type="project" value="InterPro"/>
</dbReference>
<comment type="caution">
    <text evidence="10">The sequence shown here is derived from an EMBL/GenBank/DDBJ whole genome shotgun (WGS) entry which is preliminary data.</text>
</comment>
<dbReference type="EMBL" id="CATOUU010000330">
    <property type="protein sequence ID" value="CAI9924934.1"/>
    <property type="molecule type" value="Genomic_DNA"/>
</dbReference>